<reference evidence="1" key="1">
    <citation type="submission" date="2020-09" db="EMBL/GenBank/DDBJ databases">
        <title>Genomic insights into the novelty and pathogenicity of a unique biofilm-forming Enterococcus sp. bacteria (Enterococcus lacertideformus) identified in reptiles.</title>
        <authorList>
            <person name="Agius J.E."/>
            <person name="Phalen D.N."/>
            <person name="Rose K."/>
            <person name="Eden J.-S."/>
        </authorList>
    </citation>
    <scope>NUCLEOTIDE SEQUENCE</scope>
    <source>
        <strain evidence="1">PHRS 0518</strain>
    </source>
</reference>
<sequence length="58" mass="6813">MTDEEQLKLQEKMAEKEIIYLLSKETDIEMALNFDKNEEIGLAQFISIYDKVKTESVK</sequence>
<dbReference type="AlphaFoldDB" id="A0A931B2A3"/>
<dbReference type="Proteomes" id="UP000637757">
    <property type="component" value="Unassembled WGS sequence"/>
</dbReference>
<organism evidence="1 2">
    <name type="scientific">Enterococcus lacertideformus</name>
    <dbReference type="NCBI Taxonomy" id="2771493"/>
    <lineage>
        <taxon>Bacteria</taxon>
        <taxon>Bacillati</taxon>
        <taxon>Bacillota</taxon>
        <taxon>Bacilli</taxon>
        <taxon>Lactobacillales</taxon>
        <taxon>Enterococcaceae</taxon>
        <taxon>Enterococcus</taxon>
    </lineage>
</organism>
<evidence type="ECO:0000313" key="1">
    <source>
        <dbReference type="EMBL" id="MBF8807942.1"/>
    </source>
</evidence>
<evidence type="ECO:0000313" key="2">
    <source>
        <dbReference type="Proteomes" id="UP000637757"/>
    </source>
</evidence>
<comment type="caution">
    <text evidence="1">The sequence shown here is derived from an EMBL/GenBank/DDBJ whole genome shotgun (WGS) entry which is preliminary data.</text>
</comment>
<dbReference type="EMBL" id="JADAKE010000015">
    <property type="protein sequence ID" value="MBF8807942.1"/>
    <property type="molecule type" value="Genomic_DNA"/>
</dbReference>
<proteinExistence type="predicted"/>
<protein>
    <submittedName>
        <fullName evidence="1">Uncharacterized protein</fullName>
    </submittedName>
</protein>
<gene>
    <name evidence="1" type="ORF">IC227_05815</name>
</gene>
<keyword evidence="2" id="KW-1185">Reference proteome</keyword>
<accession>A0A931B2A3</accession>
<name>A0A931B2A3_9ENTE</name>